<name>A0A6S6P500_9MYCO</name>
<evidence type="ECO:0000313" key="2">
    <source>
        <dbReference type="EMBL" id="BCI54943.1"/>
    </source>
</evidence>
<gene>
    <name evidence="2" type="ORF">NIIDNTM18_42210</name>
</gene>
<reference evidence="2 3" key="1">
    <citation type="submission" date="2020-07" db="EMBL/GenBank/DDBJ databases">
        <title>Complete genome sequence of Mycolicibacterium litorale like strain isolated from cardiac implantable electronic device infection.</title>
        <authorList>
            <person name="Fukano H."/>
            <person name="Miyama H."/>
            <person name="Hoshino Y."/>
        </authorList>
    </citation>
    <scope>NUCLEOTIDE SEQUENCE [LARGE SCALE GENOMIC DNA]</scope>
    <source>
        <strain evidence="2 3">NIIDNTM18</strain>
    </source>
</reference>
<evidence type="ECO:0000256" key="1">
    <source>
        <dbReference type="SAM" id="MobiDB-lite"/>
    </source>
</evidence>
<organism evidence="2 3">
    <name type="scientific">Mycolicibacterium litorale</name>
    <dbReference type="NCBI Taxonomy" id="758802"/>
    <lineage>
        <taxon>Bacteria</taxon>
        <taxon>Bacillati</taxon>
        <taxon>Actinomycetota</taxon>
        <taxon>Actinomycetes</taxon>
        <taxon>Mycobacteriales</taxon>
        <taxon>Mycobacteriaceae</taxon>
        <taxon>Mycolicibacterium</taxon>
    </lineage>
</organism>
<protein>
    <submittedName>
        <fullName evidence="2">Uncharacterized protein</fullName>
    </submittedName>
</protein>
<dbReference type="EMBL" id="AP023287">
    <property type="protein sequence ID" value="BCI54943.1"/>
    <property type="molecule type" value="Genomic_DNA"/>
</dbReference>
<proteinExistence type="predicted"/>
<feature type="region of interest" description="Disordered" evidence="1">
    <location>
        <begin position="1"/>
        <end position="25"/>
    </location>
</feature>
<evidence type="ECO:0000313" key="3">
    <source>
        <dbReference type="Proteomes" id="UP000515734"/>
    </source>
</evidence>
<dbReference type="AlphaFoldDB" id="A0A6S6P500"/>
<sequence length="126" mass="13775">MHARWTIQHASYQPAGEDPDGYTVPESFADPVERLVYLIQPQRSEVPVGNDDLSLRVINSLVIGVPDVTLYKPGDRIALPGGDINDDESAYRVSEDVQNMSFGPWDFKPSADATAFGAIVVERVSG</sequence>
<accession>A0A6S6P500</accession>
<dbReference type="Proteomes" id="UP000515734">
    <property type="component" value="Chromosome"/>
</dbReference>
<dbReference type="RefSeq" id="WP_185292730.1">
    <property type="nucleotide sequence ID" value="NZ_AP023287.1"/>
</dbReference>